<dbReference type="EMBL" id="BSDI01000007">
    <property type="protein sequence ID" value="GLH96758.1"/>
    <property type="molecule type" value="Genomic_DNA"/>
</dbReference>
<protein>
    <recommendedName>
        <fullName evidence="4">DUF2269 domain-containing protein</fullName>
    </recommendedName>
</protein>
<evidence type="ECO:0000256" key="1">
    <source>
        <dbReference type="SAM" id="Phobius"/>
    </source>
</evidence>
<evidence type="ECO:0000313" key="3">
    <source>
        <dbReference type="Proteomes" id="UP001144280"/>
    </source>
</evidence>
<feature type="transmembrane region" description="Helical" evidence="1">
    <location>
        <begin position="62"/>
        <end position="83"/>
    </location>
</feature>
<gene>
    <name evidence="2" type="ORF">Pa4123_20320</name>
</gene>
<feature type="transmembrane region" description="Helical" evidence="1">
    <location>
        <begin position="137"/>
        <end position="157"/>
    </location>
</feature>
<keyword evidence="3" id="KW-1185">Reference proteome</keyword>
<evidence type="ECO:0008006" key="4">
    <source>
        <dbReference type="Google" id="ProtNLM"/>
    </source>
</evidence>
<sequence>MDGMAIRLGGRARKWFLLGHIVSAALWFGVDIALGVLVLTAILTDDPQTAGTALQAVRMFAIWPMFVASVATLATGVVLGIGSKYGLVRYWWVAVKLAANLLMSFLIAASLRPGVDEAARIGRDLVAGGVSEVPTDLLYPVVVAPTLLVIAFVLSVFKPRTRLAARRS</sequence>
<feature type="transmembrane region" description="Helical" evidence="1">
    <location>
        <begin position="21"/>
        <end position="42"/>
    </location>
</feature>
<keyword evidence="1" id="KW-1133">Transmembrane helix</keyword>
<evidence type="ECO:0000313" key="2">
    <source>
        <dbReference type="EMBL" id="GLH96758.1"/>
    </source>
</evidence>
<feature type="transmembrane region" description="Helical" evidence="1">
    <location>
        <begin position="90"/>
        <end position="111"/>
    </location>
</feature>
<keyword evidence="1" id="KW-0472">Membrane</keyword>
<proteinExistence type="predicted"/>
<reference evidence="2" key="1">
    <citation type="submission" date="2022-12" db="EMBL/GenBank/DDBJ databases">
        <title>New Phytohabitans aurantiacus sp. RD004123 nov., an actinomycete isolated from soil.</title>
        <authorList>
            <person name="Triningsih D.W."/>
            <person name="Harunari E."/>
            <person name="Igarashi Y."/>
        </authorList>
    </citation>
    <scope>NUCLEOTIDE SEQUENCE</scope>
    <source>
        <strain evidence="2">RD004123</strain>
    </source>
</reference>
<dbReference type="Proteomes" id="UP001144280">
    <property type="component" value="Unassembled WGS sequence"/>
</dbReference>
<comment type="caution">
    <text evidence="2">The sequence shown here is derived from an EMBL/GenBank/DDBJ whole genome shotgun (WGS) entry which is preliminary data.</text>
</comment>
<accession>A0ABQ5QQ36</accession>
<organism evidence="2 3">
    <name type="scientific">Phytohabitans aurantiacus</name>
    <dbReference type="NCBI Taxonomy" id="3016789"/>
    <lineage>
        <taxon>Bacteria</taxon>
        <taxon>Bacillati</taxon>
        <taxon>Actinomycetota</taxon>
        <taxon>Actinomycetes</taxon>
        <taxon>Micromonosporales</taxon>
        <taxon>Micromonosporaceae</taxon>
    </lineage>
</organism>
<name>A0ABQ5QQ36_9ACTN</name>
<keyword evidence="1" id="KW-0812">Transmembrane</keyword>